<dbReference type="InterPro" id="IPR036291">
    <property type="entry name" value="NAD(P)-bd_dom_sf"/>
</dbReference>
<dbReference type="GO" id="GO:0016616">
    <property type="term" value="F:oxidoreductase activity, acting on the CH-OH group of donors, NAD or NADP as acceptor"/>
    <property type="evidence" value="ECO:0007669"/>
    <property type="project" value="UniProtKB-ARBA"/>
</dbReference>
<evidence type="ECO:0000256" key="1">
    <source>
        <dbReference type="ARBA" id="ARBA00006484"/>
    </source>
</evidence>
<reference evidence="3" key="1">
    <citation type="journal article" date="2020" name="Stud. Mycol.">
        <title>101 Dothideomycetes genomes: a test case for predicting lifestyles and emergence of pathogens.</title>
        <authorList>
            <person name="Haridas S."/>
            <person name="Albert R."/>
            <person name="Binder M."/>
            <person name="Bloem J."/>
            <person name="Labutti K."/>
            <person name="Salamov A."/>
            <person name="Andreopoulos B."/>
            <person name="Baker S."/>
            <person name="Barry K."/>
            <person name="Bills G."/>
            <person name="Bluhm B."/>
            <person name="Cannon C."/>
            <person name="Castanera R."/>
            <person name="Culley D."/>
            <person name="Daum C."/>
            <person name="Ezra D."/>
            <person name="Gonzalez J."/>
            <person name="Henrissat B."/>
            <person name="Kuo A."/>
            <person name="Liang C."/>
            <person name="Lipzen A."/>
            <person name="Lutzoni F."/>
            <person name="Magnuson J."/>
            <person name="Mondo S."/>
            <person name="Nolan M."/>
            <person name="Ohm R."/>
            <person name="Pangilinan J."/>
            <person name="Park H.-J."/>
            <person name="Ramirez L."/>
            <person name="Alfaro M."/>
            <person name="Sun H."/>
            <person name="Tritt A."/>
            <person name="Yoshinaga Y."/>
            <person name="Zwiers L.-H."/>
            <person name="Turgeon B."/>
            <person name="Goodwin S."/>
            <person name="Spatafora J."/>
            <person name="Crous P."/>
            <person name="Grigoriev I."/>
        </authorList>
    </citation>
    <scope>NUCLEOTIDE SEQUENCE</scope>
    <source>
        <strain evidence="3">CBS 675.92</strain>
    </source>
</reference>
<evidence type="ECO:0000256" key="2">
    <source>
        <dbReference type="ARBA" id="ARBA00023002"/>
    </source>
</evidence>
<dbReference type="PRINTS" id="PR00081">
    <property type="entry name" value="GDHRDH"/>
</dbReference>
<keyword evidence="4" id="KW-1185">Reference proteome</keyword>
<dbReference type="InterPro" id="IPR002347">
    <property type="entry name" value="SDR_fam"/>
</dbReference>
<protein>
    <submittedName>
        <fullName evidence="3">NAD(P)-binding protein</fullName>
    </submittedName>
</protein>
<gene>
    <name evidence="3" type="ORF">CC80DRAFT_558904</name>
</gene>
<evidence type="ECO:0000313" key="3">
    <source>
        <dbReference type="EMBL" id="KAF1958141.1"/>
    </source>
</evidence>
<dbReference type="Proteomes" id="UP000800035">
    <property type="component" value="Unassembled WGS sequence"/>
</dbReference>
<dbReference type="Pfam" id="PF00106">
    <property type="entry name" value="adh_short"/>
    <property type="match status" value="1"/>
</dbReference>
<organism evidence="3 4">
    <name type="scientific">Byssothecium circinans</name>
    <dbReference type="NCBI Taxonomy" id="147558"/>
    <lineage>
        <taxon>Eukaryota</taxon>
        <taxon>Fungi</taxon>
        <taxon>Dikarya</taxon>
        <taxon>Ascomycota</taxon>
        <taxon>Pezizomycotina</taxon>
        <taxon>Dothideomycetes</taxon>
        <taxon>Pleosporomycetidae</taxon>
        <taxon>Pleosporales</taxon>
        <taxon>Massarineae</taxon>
        <taxon>Massarinaceae</taxon>
        <taxon>Byssothecium</taxon>
    </lineage>
</organism>
<dbReference type="PANTHER" id="PTHR43008">
    <property type="entry name" value="BENZIL REDUCTASE"/>
    <property type="match status" value="1"/>
</dbReference>
<evidence type="ECO:0000313" key="4">
    <source>
        <dbReference type="Proteomes" id="UP000800035"/>
    </source>
</evidence>
<proteinExistence type="inferred from homology"/>
<sequence length="213" mass="22853">QDHPAYGPPEKKVQLEGTVIAITGANRGISLGIADSSLANSAARIYSLDISDPGEDFVAISSRYPNCLFALHADVTSEPSMQATVDKIVDEAGAIHAMVCNAGCTKHKPTLDFTPEEIGCESFHVFLYGSFYSARIAARGFIKPGVKGSIVFTASMASCRPNKRVPSAPYGAFTAGIRNMVHTLAMEWTQHNIRVNSVSPDLIKTAMTYCVPQ</sequence>
<comment type="similarity">
    <text evidence="1">Belongs to the short-chain dehydrogenases/reductases (SDR) family.</text>
</comment>
<dbReference type="PANTHER" id="PTHR43008:SF4">
    <property type="entry name" value="CHAIN DEHYDROGENASE, PUTATIVE (AFU_ORTHOLOGUE AFUA_4G08710)-RELATED"/>
    <property type="match status" value="1"/>
</dbReference>
<dbReference type="SUPFAM" id="SSF51735">
    <property type="entry name" value="NAD(P)-binding Rossmann-fold domains"/>
    <property type="match status" value="1"/>
</dbReference>
<name>A0A6A5TZT2_9PLEO</name>
<dbReference type="EMBL" id="ML976987">
    <property type="protein sequence ID" value="KAF1958141.1"/>
    <property type="molecule type" value="Genomic_DNA"/>
</dbReference>
<dbReference type="Gene3D" id="3.40.50.720">
    <property type="entry name" value="NAD(P)-binding Rossmann-like Domain"/>
    <property type="match status" value="1"/>
</dbReference>
<dbReference type="AlphaFoldDB" id="A0A6A5TZT2"/>
<dbReference type="GO" id="GO:0050664">
    <property type="term" value="F:oxidoreductase activity, acting on NAD(P)H, oxygen as acceptor"/>
    <property type="evidence" value="ECO:0007669"/>
    <property type="project" value="TreeGrafter"/>
</dbReference>
<dbReference type="OrthoDB" id="417891at2759"/>
<feature type="non-terminal residue" evidence="3">
    <location>
        <position position="1"/>
    </location>
</feature>
<accession>A0A6A5TZT2</accession>
<keyword evidence="2" id="KW-0560">Oxidoreductase</keyword>